<dbReference type="GO" id="GO:0007165">
    <property type="term" value="P:signal transduction"/>
    <property type="evidence" value="ECO:0007669"/>
    <property type="project" value="UniProtKB-KW"/>
</dbReference>
<proteinExistence type="evidence at transcript level"/>
<evidence type="ECO:0000256" key="3">
    <source>
        <dbReference type="ARBA" id="ARBA00022606"/>
    </source>
</evidence>
<keyword evidence="10" id="KW-0732">Signal</keyword>
<keyword evidence="9" id="KW-0807">Transducer</keyword>
<evidence type="ECO:0000256" key="10">
    <source>
        <dbReference type="SAM" id="SignalP"/>
    </source>
</evidence>
<organism evidence="11">
    <name type="scientific">Dendroctonus ponderosae</name>
    <name type="common">Mountain pine beetle</name>
    <dbReference type="NCBI Taxonomy" id="77166"/>
    <lineage>
        <taxon>Eukaryota</taxon>
        <taxon>Metazoa</taxon>
        <taxon>Ecdysozoa</taxon>
        <taxon>Arthropoda</taxon>
        <taxon>Hexapoda</taxon>
        <taxon>Insecta</taxon>
        <taxon>Pterygota</taxon>
        <taxon>Neoptera</taxon>
        <taxon>Endopterygota</taxon>
        <taxon>Coleoptera</taxon>
        <taxon>Polyphaga</taxon>
        <taxon>Cucujiformia</taxon>
        <taxon>Curculionidae</taxon>
        <taxon>Scolytinae</taxon>
        <taxon>Dendroctonus</taxon>
    </lineage>
</organism>
<dbReference type="OrthoDB" id="7677057at2759"/>
<evidence type="ECO:0000256" key="6">
    <source>
        <dbReference type="ARBA" id="ARBA00022989"/>
    </source>
</evidence>
<gene>
    <name evidence="11" type="primary">OR8</name>
</gene>
<keyword evidence="6" id="KW-1133">Transmembrane helix</keyword>
<dbReference type="Pfam" id="PF02949">
    <property type="entry name" value="7tm_6"/>
    <property type="match status" value="1"/>
</dbReference>
<evidence type="ECO:0000256" key="9">
    <source>
        <dbReference type="ARBA" id="ARBA00023224"/>
    </source>
</evidence>
<feature type="signal peptide" evidence="10">
    <location>
        <begin position="1"/>
        <end position="17"/>
    </location>
</feature>
<evidence type="ECO:0000256" key="2">
    <source>
        <dbReference type="ARBA" id="ARBA00022475"/>
    </source>
</evidence>
<protein>
    <submittedName>
        <fullName evidence="11">Odorant receptor 8</fullName>
    </submittedName>
</protein>
<dbReference type="GO" id="GO:0005549">
    <property type="term" value="F:odorant binding"/>
    <property type="evidence" value="ECO:0007669"/>
    <property type="project" value="InterPro"/>
</dbReference>
<evidence type="ECO:0000313" key="11">
    <source>
        <dbReference type="EMBL" id="AKK25155.1"/>
    </source>
</evidence>
<feature type="chain" id="PRO_5005203551" evidence="10">
    <location>
        <begin position="18"/>
        <end position="99"/>
    </location>
</feature>
<comment type="subcellular location">
    <subcellularLocation>
        <location evidence="1">Cell membrane</location>
        <topology evidence="1">Multi-pass membrane protein</topology>
    </subcellularLocation>
</comment>
<sequence length="99" mass="11458">MAILFALSMLSLTCVRDYYIYNSGSEVIFLSWGLGDSAFETDWYRQSRHFKFMLQFFIQRTQKPLKLKIGPFTDLSLAAFLSILRATYTYLTIVTGFDG</sequence>
<keyword evidence="7" id="KW-0472">Membrane</keyword>
<keyword evidence="3" id="KW-0716">Sensory transduction</keyword>
<dbReference type="GO" id="GO:0005886">
    <property type="term" value="C:plasma membrane"/>
    <property type="evidence" value="ECO:0007669"/>
    <property type="project" value="UniProtKB-SubCell"/>
</dbReference>
<name>A0A0H3W5P4_DENPD</name>
<keyword evidence="5" id="KW-0552">Olfaction</keyword>
<dbReference type="PANTHER" id="PTHR21137">
    <property type="entry name" value="ODORANT RECEPTOR"/>
    <property type="match status" value="1"/>
</dbReference>
<dbReference type="GO" id="GO:0004984">
    <property type="term" value="F:olfactory receptor activity"/>
    <property type="evidence" value="ECO:0007669"/>
    <property type="project" value="InterPro"/>
</dbReference>
<dbReference type="EMBL" id="KP736152">
    <property type="protein sequence ID" value="AKK25155.1"/>
    <property type="molecule type" value="mRNA"/>
</dbReference>
<accession>A0A0H3W5P4</accession>
<keyword evidence="4" id="KW-0812">Transmembrane</keyword>
<keyword evidence="2" id="KW-1003">Cell membrane</keyword>
<evidence type="ECO:0000256" key="4">
    <source>
        <dbReference type="ARBA" id="ARBA00022692"/>
    </source>
</evidence>
<evidence type="ECO:0000256" key="7">
    <source>
        <dbReference type="ARBA" id="ARBA00023136"/>
    </source>
</evidence>
<keyword evidence="8 11" id="KW-0675">Receptor</keyword>
<reference evidence="11" key="2">
    <citation type="submission" date="2015-02" db="EMBL/GenBank/DDBJ databases">
        <authorList>
            <person name="Gu X.-C."/>
            <person name="Zhang Y.-N."/>
            <person name="Kang K."/>
            <person name="Zhang L.-W."/>
            <person name="Dong S.-L."/>
        </authorList>
    </citation>
    <scope>NUCLEOTIDE SEQUENCE</scope>
</reference>
<dbReference type="AlphaFoldDB" id="A0A0H3W5P4"/>
<evidence type="ECO:0000256" key="8">
    <source>
        <dbReference type="ARBA" id="ARBA00023170"/>
    </source>
</evidence>
<reference evidence="11" key="1">
    <citation type="journal article" date="2015" name="PLoS ONE">
        <title>Antennal Transcriptome Analysis of Odorant Reception Genes in the Red Turpentine Beetle (RTB), Dendroctonus valens.</title>
        <authorList>
            <person name="Gu X.C."/>
            <person name="Zhang Y.N."/>
            <person name="Kang K."/>
            <person name="Dong S.L."/>
            <person name="Zhang L.W."/>
        </authorList>
    </citation>
    <scope>NUCLEOTIDE SEQUENCE</scope>
</reference>
<evidence type="ECO:0000256" key="1">
    <source>
        <dbReference type="ARBA" id="ARBA00004651"/>
    </source>
</evidence>
<dbReference type="PANTHER" id="PTHR21137:SF35">
    <property type="entry name" value="ODORANT RECEPTOR 19A-RELATED"/>
    <property type="match status" value="1"/>
</dbReference>
<dbReference type="InterPro" id="IPR004117">
    <property type="entry name" value="7tm6_olfct_rcpt"/>
</dbReference>
<evidence type="ECO:0000256" key="5">
    <source>
        <dbReference type="ARBA" id="ARBA00022725"/>
    </source>
</evidence>